<evidence type="ECO:0000256" key="4">
    <source>
        <dbReference type="ARBA" id="ARBA00022741"/>
    </source>
</evidence>
<protein>
    <recommendedName>
        <fullName evidence="2">histidine kinase</fullName>
        <ecNumber evidence="2">2.7.13.3</ecNumber>
    </recommendedName>
</protein>
<keyword evidence="11" id="KW-0732">Signal</keyword>
<evidence type="ECO:0000256" key="7">
    <source>
        <dbReference type="ARBA" id="ARBA00023012"/>
    </source>
</evidence>
<evidence type="ECO:0000313" key="14">
    <source>
        <dbReference type="Proteomes" id="UP000030106"/>
    </source>
</evidence>
<dbReference type="EC" id="2.7.13.3" evidence="2"/>
<dbReference type="InterPro" id="IPR036890">
    <property type="entry name" value="HATPase_C_sf"/>
</dbReference>
<dbReference type="AlphaFoldDB" id="A0A0A2W5L6"/>
<evidence type="ECO:0000256" key="5">
    <source>
        <dbReference type="ARBA" id="ARBA00022777"/>
    </source>
</evidence>
<feature type="region of interest" description="Disordered" evidence="9">
    <location>
        <begin position="638"/>
        <end position="678"/>
    </location>
</feature>
<keyword evidence="10" id="KW-0472">Membrane</keyword>
<feature type="chain" id="PRO_5002007459" description="histidine kinase" evidence="11">
    <location>
        <begin position="20"/>
        <end position="678"/>
    </location>
</feature>
<dbReference type="GO" id="GO:0007234">
    <property type="term" value="P:osmosensory signaling via phosphorelay pathway"/>
    <property type="evidence" value="ECO:0007669"/>
    <property type="project" value="TreeGrafter"/>
</dbReference>
<dbReference type="GO" id="GO:0000155">
    <property type="term" value="F:phosphorelay sensor kinase activity"/>
    <property type="evidence" value="ECO:0007669"/>
    <property type="project" value="InterPro"/>
</dbReference>
<evidence type="ECO:0000256" key="8">
    <source>
        <dbReference type="SAM" id="Coils"/>
    </source>
</evidence>
<keyword evidence="3" id="KW-0808">Transferase</keyword>
<feature type="transmembrane region" description="Helical" evidence="10">
    <location>
        <begin position="159"/>
        <end position="182"/>
    </location>
</feature>
<dbReference type="Pfam" id="PF00512">
    <property type="entry name" value="HisKA"/>
    <property type="match status" value="1"/>
</dbReference>
<dbReference type="SUPFAM" id="SSF55874">
    <property type="entry name" value="ATPase domain of HSP90 chaperone/DNA topoisomerase II/histidine kinase"/>
    <property type="match status" value="1"/>
</dbReference>
<sequence>MAFLLVLVPLLVLAWQAWQSLNALSAQAALTNRTTLIDARRSEAMTNIALEMERSYRQYCVLDDSRLAQLYQGQRQRYAQMLEAHASVLPDPKLYQSLSQSLSDLAELKCKNSGPEATAASQLEQFASANAEMVQATRTVVFSRGQQLQQEIAERGQFFGWQALVLFLLSLGLVIIFTRMIIGPVKGIERMINRLGEGRSLGNSEVFKGPRELRSVGQRIVWLSERLSWLESQRHEFLRHLSHELKTPLASMREGTELLADQVAGPLNADQKEIVAILDNSSRHLQKLIEQLLDYNRKLADGAVKLERVELAPIVEMVISAHSLPARAKMMNTEIQLSPKACLAEATLLMSVLDNLYSNAVHYGSESGTIYLRSLQMGARLYIEVANTGEPIPATEQEMIFEPFFQGSHQPRKCASVSNYRFSLRMIKTMKVLLLREPRRGSLARLICWVSGALVGATLLTGCVPASVSSSLDEAHKPHIPEQQIPDYLSTDCTEIWDLTGHDVSSNPLYWLRSMDCAQRLPPAEARAEARQWPAETWQDTFKRGILLSTAKITPTERRRYMTQLDTMTSEVPVQVRSLFEIWRDGQLSQLKLSDERTRYSKLQQSTDGELDTLREQQQRLRSQLDLTTRKLENLTDIERQLSSRKPGSNLTPDTHSTDDNDDDDSGASNKSQPEAKQ</sequence>
<dbReference type="InterPro" id="IPR003594">
    <property type="entry name" value="HATPase_dom"/>
</dbReference>
<dbReference type="Gene3D" id="3.30.565.10">
    <property type="entry name" value="Histidine kinase-like ATPase, C-terminal domain"/>
    <property type="match status" value="1"/>
</dbReference>
<organism evidence="13 14">
    <name type="scientific">Beauveria bassiana D1-5</name>
    <dbReference type="NCBI Taxonomy" id="1245745"/>
    <lineage>
        <taxon>Eukaryota</taxon>
        <taxon>Fungi</taxon>
        <taxon>Dikarya</taxon>
        <taxon>Ascomycota</taxon>
        <taxon>Pezizomycotina</taxon>
        <taxon>Sordariomycetes</taxon>
        <taxon>Hypocreomycetidae</taxon>
        <taxon>Hypocreales</taxon>
        <taxon>Cordycipitaceae</taxon>
        <taxon>Beauveria</taxon>
    </lineage>
</organism>
<comment type="catalytic activity">
    <reaction evidence="1">
        <text>ATP + protein L-histidine = ADP + protein N-phospho-L-histidine.</text>
        <dbReference type="EC" id="2.7.13.3"/>
    </reaction>
</comment>
<evidence type="ECO:0000256" key="2">
    <source>
        <dbReference type="ARBA" id="ARBA00012438"/>
    </source>
</evidence>
<feature type="compositionally biased region" description="Polar residues" evidence="9">
    <location>
        <begin position="667"/>
        <end position="678"/>
    </location>
</feature>
<dbReference type="GO" id="GO:0000156">
    <property type="term" value="F:phosphorelay response regulator activity"/>
    <property type="evidence" value="ECO:0007669"/>
    <property type="project" value="TreeGrafter"/>
</dbReference>
<keyword evidence="10" id="KW-0812">Transmembrane</keyword>
<dbReference type="InterPro" id="IPR005467">
    <property type="entry name" value="His_kinase_dom"/>
</dbReference>
<dbReference type="GO" id="GO:0005524">
    <property type="term" value="F:ATP binding"/>
    <property type="evidence" value="ECO:0007669"/>
    <property type="project" value="UniProtKB-KW"/>
</dbReference>
<dbReference type="InterPro" id="IPR050351">
    <property type="entry name" value="BphY/WalK/GraS-like"/>
</dbReference>
<dbReference type="PANTHER" id="PTHR42878:SF7">
    <property type="entry name" value="SENSOR HISTIDINE KINASE GLRK"/>
    <property type="match status" value="1"/>
</dbReference>
<dbReference type="SMART" id="SM00387">
    <property type="entry name" value="HATPase_c"/>
    <property type="match status" value="1"/>
</dbReference>
<dbReference type="InterPro" id="IPR003661">
    <property type="entry name" value="HisK_dim/P_dom"/>
</dbReference>
<comment type="caution">
    <text evidence="13">The sequence shown here is derived from an EMBL/GenBank/DDBJ whole genome shotgun (WGS) entry which is preliminary data.</text>
</comment>
<dbReference type="EMBL" id="ANFO01000025">
    <property type="protein sequence ID" value="KGQ13705.1"/>
    <property type="molecule type" value="Genomic_DNA"/>
</dbReference>
<accession>A0A0A2W5L6</accession>
<dbReference type="Gene3D" id="1.10.287.130">
    <property type="match status" value="1"/>
</dbReference>
<dbReference type="InterPro" id="IPR036097">
    <property type="entry name" value="HisK_dim/P_sf"/>
</dbReference>
<dbReference type="CDD" id="cd00082">
    <property type="entry name" value="HisKA"/>
    <property type="match status" value="1"/>
</dbReference>
<keyword evidence="10" id="KW-1133">Transmembrane helix</keyword>
<dbReference type="NCBIfam" id="NF007997">
    <property type="entry name" value="PRK10722.1"/>
    <property type="match status" value="1"/>
</dbReference>
<evidence type="ECO:0000256" key="9">
    <source>
        <dbReference type="SAM" id="MobiDB-lite"/>
    </source>
</evidence>
<dbReference type="HOGENOM" id="CLU_405428_0_0_1"/>
<keyword evidence="7" id="KW-0902">Two-component regulatory system</keyword>
<evidence type="ECO:0000259" key="12">
    <source>
        <dbReference type="PROSITE" id="PS50109"/>
    </source>
</evidence>
<evidence type="ECO:0000256" key="11">
    <source>
        <dbReference type="SAM" id="SignalP"/>
    </source>
</evidence>
<keyword evidence="5 13" id="KW-0418">Kinase</keyword>
<feature type="coiled-coil region" evidence="8">
    <location>
        <begin position="611"/>
        <end position="638"/>
    </location>
</feature>
<evidence type="ECO:0000256" key="6">
    <source>
        <dbReference type="ARBA" id="ARBA00022840"/>
    </source>
</evidence>
<keyword evidence="6" id="KW-0067">ATP-binding</keyword>
<evidence type="ECO:0000256" key="1">
    <source>
        <dbReference type="ARBA" id="ARBA00000085"/>
    </source>
</evidence>
<dbReference type="Pfam" id="PF13942">
    <property type="entry name" value="Lipoprotein_20"/>
    <property type="match status" value="1"/>
</dbReference>
<keyword evidence="8" id="KW-0175">Coiled coil</keyword>
<name>A0A0A2W5L6_BEABA</name>
<dbReference type="SMART" id="SM00388">
    <property type="entry name" value="HisKA"/>
    <property type="match status" value="1"/>
</dbReference>
<gene>
    <name evidence="13" type="ORF">BBAD15_g366</name>
</gene>
<keyword evidence="4" id="KW-0547">Nucleotide-binding</keyword>
<feature type="domain" description="Histidine kinase" evidence="12">
    <location>
        <begin position="240"/>
        <end position="407"/>
    </location>
</feature>
<evidence type="ECO:0000313" key="13">
    <source>
        <dbReference type="EMBL" id="KGQ13705.1"/>
    </source>
</evidence>
<dbReference type="Pfam" id="PF02518">
    <property type="entry name" value="HATPase_c"/>
    <property type="match status" value="1"/>
</dbReference>
<feature type="transmembrane region" description="Helical" evidence="10">
    <location>
        <begin position="446"/>
        <end position="468"/>
    </location>
</feature>
<dbReference type="PROSITE" id="PS50109">
    <property type="entry name" value="HIS_KIN"/>
    <property type="match status" value="1"/>
</dbReference>
<dbReference type="PANTHER" id="PTHR42878">
    <property type="entry name" value="TWO-COMPONENT HISTIDINE KINASE"/>
    <property type="match status" value="1"/>
</dbReference>
<dbReference type="InterPro" id="IPR025262">
    <property type="entry name" value="QseG"/>
</dbReference>
<dbReference type="Proteomes" id="UP000030106">
    <property type="component" value="Unassembled WGS sequence"/>
</dbReference>
<evidence type="ECO:0000256" key="10">
    <source>
        <dbReference type="SAM" id="Phobius"/>
    </source>
</evidence>
<feature type="compositionally biased region" description="Polar residues" evidence="9">
    <location>
        <begin position="644"/>
        <end position="653"/>
    </location>
</feature>
<dbReference type="GO" id="GO:0030295">
    <property type="term" value="F:protein kinase activator activity"/>
    <property type="evidence" value="ECO:0007669"/>
    <property type="project" value="TreeGrafter"/>
</dbReference>
<reference evidence="13 14" key="1">
    <citation type="submission" date="2012-10" db="EMBL/GenBank/DDBJ databases">
        <title>Genome sequencing and analysis of entomopathogenic fungi Beauveria bassiana D1-5.</title>
        <authorList>
            <person name="Li Q."/>
            <person name="Wang L."/>
            <person name="Zhang Z."/>
            <person name="Wang Q."/>
            <person name="Ren J."/>
            <person name="Wang M."/>
            <person name="Xu W."/>
            <person name="Wang J."/>
            <person name="Lu Y."/>
            <person name="Du Q."/>
            <person name="Sun Z."/>
        </authorList>
    </citation>
    <scope>NUCLEOTIDE SEQUENCE [LARGE SCALE GENOMIC DNA]</scope>
    <source>
        <strain evidence="13 14">D1-5</strain>
    </source>
</reference>
<dbReference type="STRING" id="1245745.A0A0A2W5L6"/>
<feature type="signal peptide" evidence="11">
    <location>
        <begin position="1"/>
        <end position="19"/>
    </location>
</feature>
<evidence type="ECO:0000256" key="3">
    <source>
        <dbReference type="ARBA" id="ARBA00022679"/>
    </source>
</evidence>
<proteinExistence type="predicted"/>
<dbReference type="SUPFAM" id="SSF47384">
    <property type="entry name" value="Homodimeric domain of signal transducing histidine kinase"/>
    <property type="match status" value="1"/>
</dbReference>